<feature type="region of interest" description="Disordered" evidence="1">
    <location>
        <begin position="58"/>
        <end position="89"/>
    </location>
</feature>
<evidence type="ECO:0000313" key="3">
    <source>
        <dbReference type="Proteomes" id="UP001418222"/>
    </source>
</evidence>
<proteinExistence type="predicted"/>
<comment type="caution">
    <text evidence="2">The sequence shown here is derived from an EMBL/GenBank/DDBJ whole genome shotgun (WGS) entry which is preliminary data.</text>
</comment>
<reference evidence="2 3" key="1">
    <citation type="journal article" date="2022" name="Nat. Plants">
        <title>Genomes of leafy and leafless Platanthera orchids illuminate the evolution of mycoheterotrophy.</title>
        <authorList>
            <person name="Li M.H."/>
            <person name="Liu K.W."/>
            <person name="Li Z."/>
            <person name="Lu H.C."/>
            <person name="Ye Q.L."/>
            <person name="Zhang D."/>
            <person name="Wang J.Y."/>
            <person name="Li Y.F."/>
            <person name="Zhong Z.M."/>
            <person name="Liu X."/>
            <person name="Yu X."/>
            <person name="Liu D.K."/>
            <person name="Tu X.D."/>
            <person name="Liu B."/>
            <person name="Hao Y."/>
            <person name="Liao X.Y."/>
            <person name="Jiang Y.T."/>
            <person name="Sun W.H."/>
            <person name="Chen J."/>
            <person name="Chen Y.Q."/>
            <person name="Ai Y."/>
            <person name="Zhai J.W."/>
            <person name="Wu S.S."/>
            <person name="Zhou Z."/>
            <person name="Hsiao Y.Y."/>
            <person name="Wu W.L."/>
            <person name="Chen Y.Y."/>
            <person name="Lin Y.F."/>
            <person name="Hsu J.L."/>
            <person name="Li C.Y."/>
            <person name="Wang Z.W."/>
            <person name="Zhao X."/>
            <person name="Zhong W.Y."/>
            <person name="Ma X.K."/>
            <person name="Ma L."/>
            <person name="Huang J."/>
            <person name="Chen G.Z."/>
            <person name="Huang M.Z."/>
            <person name="Huang L."/>
            <person name="Peng D.H."/>
            <person name="Luo Y.B."/>
            <person name="Zou S.Q."/>
            <person name="Chen S.P."/>
            <person name="Lan S."/>
            <person name="Tsai W.C."/>
            <person name="Van de Peer Y."/>
            <person name="Liu Z.J."/>
        </authorList>
    </citation>
    <scope>NUCLEOTIDE SEQUENCE [LARGE SCALE GENOMIC DNA]</scope>
    <source>
        <strain evidence="2">Lor287</strain>
    </source>
</reference>
<gene>
    <name evidence="2" type="ORF">KSP39_PZI016148</name>
</gene>
<feature type="compositionally biased region" description="Basic and acidic residues" evidence="1">
    <location>
        <begin position="70"/>
        <end position="79"/>
    </location>
</feature>
<dbReference type="AlphaFoldDB" id="A0AAP0B6Q2"/>
<dbReference type="Proteomes" id="UP001418222">
    <property type="component" value="Unassembled WGS sequence"/>
</dbReference>
<sequence>MTPHLLSTSLPWSPDVVHSSHLLTSLLFQSENVRQGTSLITWLLRDYNMIQHDHSVSTETYSTDTQPNHSELEHKRQMVQDEPFVFSHE</sequence>
<feature type="compositionally biased region" description="Polar residues" evidence="1">
    <location>
        <begin position="58"/>
        <end position="69"/>
    </location>
</feature>
<accession>A0AAP0B6Q2</accession>
<evidence type="ECO:0000313" key="2">
    <source>
        <dbReference type="EMBL" id="KAK8930780.1"/>
    </source>
</evidence>
<name>A0AAP0B6Q2_9ASPA</name>
<keyword evidence="3" id="KW-1185">Reference proteome</keyword>
<evidence type="ECO:0000256" key="1">
    <source>
        <dbReference type="SAM" id="MobiDB-lite"/>
    </source>
</evidence>
<protein>
    <submittedName>
        <fullName evidence="2">Uncharacterized protein</fullName>
    </submittedName>
</protein>
<dbReference type="EMBL" id="JBBWWQ010000014">
    <property type="protein sequence ID" value="KAK8930780.1"/>
    <property type="molecule type" value="Genomic_DNA"/>
</dbReference>
<organism evidence="2 3">
    <name type="scientific">Platanthera zijinensis</name>
    <dbReference type="NCBI Taxonomy" id="2320716"/>
    <lineage>
        <taxon>Eukaryota</taxon>
        <taxon>Viridiplantae</taxon>
        <taxon>Streptophyta</taxon>
        <taxon>Embryophyta</taxon>
        <taxon>Tracheophyta</taxon>
        <taxon>Spermatophyta</taxon>
        <taxon>Magnoliopsida</taxon>
        <taxon>Liliopsida</taxon>
        <taxon>Asparagales</taxon>
        <taxon>Orchidaceae</taxon>
        <taxon>Orchidoideae</taxon>
        <taxon>Orchideae</taxon>
        <taxon>Orchidinae</taxon>
        <taxon>Platanthera</taxon>
    </lineage>
</organism>